<dbReference type="PATRIC" id="fig|742738.3.peg.792"/>
<feature type="transmembrane region" description="Helical" evidence="1">
    <location>
        <begin position="64"/>
        <end position="89"/>
    </location>
</feature>
<feature type="transmembrane region" description="Helical" evidence="1">
    <location>
        <begin position="39"/>
        <end position="57"/>
    </location>
</feature>
<dbReference type="eggNOG" id="ENOG50347M5">
    <property type="taxonomic scope" value="Bacteria"/>
</dbReference>
<evidence type="ECO:0000313" key="3">
    <source>
        <dbReference type="Proteomes" id="UP000029585"/>
    </source>
</evidence>
<protein>
    <submittedName>
        <fullName evidence="2">Uncharacterized protein</fullName>
    </submittedName>
</protein>
<keyword evidence="1" id="KW-0472">Membrane</keyword>
<reference evidence="2 3" key="1">
    <citation type="submission" date="2011-08" db="EMBL/GenBank/DDBJ databases">
        <title>The Genome Sequence of Clostridium orbiscindens 1_3_50AFAA.</title>
        <authorList>
            <consortium name="The Broad Institute Genome Sequencing Platform"/>
            <person name="Earl A."/>
            <person name="Ward D."/>
            <person name="Feldgarden M."/>
            <person name="Gevers D."/>
            <person name="Daigneault M."/>
            <person name="Strauss J."/>
            <person name="Allen-Vercoe E."/>
            <person name="Young S.K."/>
            <person name="Zeng Q."/>
            <person name="Gargeya S."/>
            <person name="Fitzgerald M."/>
            <person name="Haas B."/>
            <person name="Abouelleil A."/>
            <person name="Alvarado L."/>
            <person name="Arachchi H.M."/>
            <person name="Berlin A."/>
            <person name="Brown A."/>
            <person name="Chapman S.B."/>
            <person name="Chen Z."/>
            <person name="Dunbar C."/>
            <person name="Freedman E."/>
            <person name="Gearin G."/>
            <person name="Gellesch M."/>
            <person name="Goldberg J."/>
            <person name="Griggs A."/>
            <person name="Gujja S."/>
            <person name="Heiman D."/>
            <person name="Howarth C."/>
            <person name="Larson L."/>
            <person name="Lui A."/>
            <person name="MacDonald P.J.P."/>
            <person name="Montmayeur A."/>
            <person name="Murphy C."/>
            <person name="Neiman D."/>
            <person name="Pearson M."/>
            <person name="Priest M."/>
            <person name="Roberts A."/>
            <person name="Saif S."/>
            <person name="Shea T."/>
            <person name="Shenoy N."/>
            <person name="Sisk P."/>
            <person name="Stolte C."/>
            <person name="Sykes S."/>
            <person name="Wortman J."/>
            <person name="Nusbaum C."/>
            <person name="Birren B."/>
        </authorList>
    </citation>
    <scope>NUCLEOTIDE SEQUENCE [LARGE SCALE GENOMIC DNA]</scope>
    <source>
        <strain evidence="2 3">1_3_50AFAA</strain>
    </source>
</reference>
<accession>A0A096BCD1</accession>
<evidence type="ECO:0000256" key="1">
    <source>
        <dbReference type="SAM" id="Phobius"/>
    </source>
</evidence>
<dbReference type="RefSeq" id="WP_044939086.1">
    <property type="nucleotide sequence ID" value="NZ_KN174161.1"/>
</dbReference>
<proteinExistence type="predicted"/>
<keyword evidence="1" id="KW-0812">Transmembrane</keyword>
<dbReference type="EMBL" id="ADLO01000028">
    <property type="protein sequence ID" value="KGF56765.1"/>
    <property type="molecule type" value="Genomic_DNA"/>
</dbReference>
<name>A0A096BCD1_FLAPL</name>
<dbReference type="HOGENOM" id="CLU_1862218_0_0_9"/>
<comment type="caution">
    <text evidence="2">The sequence shown here is derived from an EMBL/GenBank/DDBJ whole genome shotgun (WGS) entry which is preliminary data.</text>
</comment>
<feature type="transmembrane region" description="Helical" evidence="1">
    <location>
        <begin position="95"/>
        <end position="117"/>
    </location>
</feature>
<sequence>MRRTDQWLLGCFAVTMAVYTAAFTAAFSDLPLNIPPWHQLLLLYFHAFPMFFLQLLLCRRARAVWRLLVPLALLAVPGVLFLSAAGWMVMGWFLLLWWCAAPLLGSALAWLVWAVSLRKSGRGLGKPAGRCYNRFI</sequence>
<dbReference type="Proteomes" id="UP000029585">
    <property type="component" value="Unassembled WGS sequence"/>
</dbReference>
<gene>
    <name evidence="2" type="ORF">HMPREF9460_00758</name>
</gene>
<feature type="transmembrane region" description="Helical" evidence="1">
    <location>
        <begin position="7"/>
        <end position="27"/>
    </location>
</feature>
<dbReference type="AlphaFoldDB" id="A0A096BCD1"/>
<keyword evidence="3" id="KW-1185">Reference proteome</keyword>
<organism evidence="2 3">
    <name type="scientific">Flavonifractor plautii 1_3_50AFAA</name>
    <dbReference type="NCBI Taxonomy" id="742738"/>
    <lineage>
        <taxon>Bacteria</taxon>
        <taxon>Bacillati</taxon>
        <taxon>Bacillota</taxon>
        <taxon>Clostridia</taxon>
        <taxon>Eubacteriales</taxon>
        <taxon>Oscillospiraceae</taxon>
        <taxon>Flavonifractor</taxon>
    </lineage>
</organism>
<keyword evidence="1" id="KW-1133">Transmembrane helix</keyword>
<evidence type="ECO:0000313" key="2">
    <source>
        <dbReference type="EMBL" id="KGF56765.1"/>
    </source>
</evidence>